<evidence type="ECO:0000313" key="3">
    <source>
        <dbReference type="Proteomes" id="UP001437256"/>
    </source>
</evidence>
<name>A0ABR3AF39_9AGAR</name>
<evidence type="ECO:0000256" key="1">
    <source>
        <dbReference type="SAM" id="MobiDB-lite"/>
    </source>
</evidence>
<dbReference type="InterPro" id="IPR011333">
    <property type="entry name" value="SKP1/BTB/POZ_sf"/>
</dbReference>
<dbReference type="Gene3D" id="3.30.710.10">
    <property type="entry name" value="Potassium Channel Kv1.1, Chain A"/>
    <property type="match status" value="1"/>
</dbReference>
<gene>
    <name evidence="2" type="ORF">AAF712_000305</name>
</gene>
<dbReference type="EMBL" id="JBBXMP010000001">
    <property type="protein sequence ID" value="KAL0072542.1"/>
    <property type="molecule type" value="Genomic_DNA"/>
</dbReference>
<reference evidence="2 3" key="1">
    <citation type="submission" date="2024-05" db="EMBL/GenBank/DDBJ databases">
        <title>A draft genome resource for the thread blight pathogen Marasmius tenuissimus strain MS-2.</title>
        <authorList>
            <person name="Yulfo-Soto G.E."/>
            <person name="Baruah I.K."/>
            <person name="Amoako-Attah I."/>
            <person name="Bukari Y."/>
            <person name="Meinhardt L.W."/>
            <person name="Bailey B.A."/>
            <person name="Cohen S.P."/>
        </authorList>
    </citation>
    <scope>NUCLEOTIDE SEQUENCE [LARGE SCALE GENOMIC DNA]</scope>
    <source>
        <strain evidence="2 3">MS-2</strain>
    </source>
</reference>
<proteinExistence type="predicted"/>
<feature type="region of interest" description="Disordered" evidence="1">
    <location>
        <begin position="49"/>
        <end position="68"/>
    </location>
</feature>
<comment type="caution">
    <text evidence="2">The sequence shown here is derived from an EMBL/GenBank/DDBJ whole genome shotgun (WGS) entry which is preliminary data.</text>
</comment>
<protein>
    <recommendedName>
        <fullName evidence="4">BTB domain-containing protein</fullName>
    </recommendedName>
</protein>
<organism evidence="2 3">
    <name type="scientific">Marasmius tenuissimus</name>
    <dbReference type="NCBI Taxonomy" id="585030"/>
    <lineage>
        <taxon>Eukaryota</taxon>
        <taxon>Fungi</taxon>
        <taxon>Dikarya</taxon>
        <taxon>Basidiomycota</taxon>
        <taxon>Agaricomycotina</taxon>
        <taxon>Agaricomycetes</taxon>
        <taxon>Agaricomycetidae</taxon>
        <taxon>Agaricales</taxon>
        <taxon>Marasmiineae</taxon>
        <taxon>Marasmiaceae</taxon>
        <taxon>Marasmius</taxon>
    </lineage>
</organism>
<evidence type="ECO:0000313" key="2">
    <source>
        <dbReference type="EMBL" id="KAL0072542.1"/>
    </source>
</evidence>
<keyword evidence="3" id="KW-1185">Reference proteome</keyword>
<accession>A0ABR3AF39</accession>
<dbReference type="Proteomes" id="UP001437256">
    <property type="component" value="Unassembled WGS sequence"/>
</dbReference>
<evidence type="ECO:0008006" key="4">
    <source>
        <dbReference type="Google" id="ProtNLM"/>
    </source>
</evidence>
<sequence length="247" mass="28148">MSESTEKDERHELFYIETVVFKVNNTLFKVPSRYLHEQSEVFAFASSMSDPNGEGVEGQSDERPVNLPLPDDASTEDFVQLVKVIYPLTVHLPAPSNLDRDQWTSVLKLSTFWELSEIRDLAIAEISNTDLTLIDKVVLGRNYRVRPWLLEGLKGLVDPMREIPSMEDMHEKLGTETAMQVLYIRNFALLQVLSCGTTQEDILLQHQPFGRPSNNNCWRCGRAIVLHPKRNAPTIESRFAGELADFD</sequence>